<name>A0A7W9T2D3_9BACT</name>
<feature type="domain" description="Rhodanese" evidence="2">
    <location>
        <begin position="12"/>
        <end position="133"/>
    </location>
</feature>
<gene>
    <name evidence="3" type="ORF">HNQ93_003193</name>
</gene>
<keyword evidence="1" id="KW-0711">Selenium</keyword>
<dbReference type="InterPro" id="IPR017582">
    <property type="entry name" value="SelU"/>
</dbReference>
<keyword evidence="3" id="KW-0808">Transferase</keyword>
<protein>
    <submittedName>
        <fullName evidence="3">tRNA 2-selenouridine synthase</fullName>
        <ecNumber evidence="3">2.9.1.-</ecNumber>
    </submittedName>
</protein>
<dbReference type="InterPro" id="IPR001763">
    <property type="entry name" value="Rhodanese-like_dom"/>
</dbReference>
<dbReference type="GO" id="GO:0004792">
    <property type="term" value="F:thiosulfate-cyanide sulfurtransferase activity"/>
    <property type="evidence" value="ECO:0007669"/>
    <property type="project" value="InterPro"/>
</dbReference>
<dbReference type="NCBIfam" id="NF008750">
    <property type="entry name" value="PRK11784.1-2"/>
    <property type="match status" value="1"/>
</dbReference>
<sequence length="352" mass="38584">MPRLSLPDFLQGPAEAPILDVRAPVEYTQGHIPGALSFPLFSDEERARIGTTYKQMSQEKAVLLGLDFFGPRMSQMVKQAQKLAPHKQVRVHCWRGGMRSGAVLWLLELAGFQVQLLNKGYKDYRQWVLQEFGKPRALLVLGGLTGSGKTDVLQALAATQQPVLDLEGLASHKGSAFGSIGLPPQPTQEQFENDVAAVLATLPDEVPTWVEDESRTIGSVHVPTSLFTQLHSSPLLVLEIPREVRVRKLAEEYGRHDPAALAASILKIRKRLGGLATKEALAAIGEEDMEKMVSLVLDYYDRTYSHGLEGRRVVRVTSETADPLVNAELVQQAALRAGFLAPTPSEQANPNS</sequence>
<dbReference type="InterPro" id="IPR058840">
    <property type="entry name" value="AAA_SelU"/>
</dbReference>
<keyword evidence="4" id="KW-1185">Reference proteome</keyword>
<dbReference type="Gene3D" id="3.40.250.10">
    <property type="entry name" value="Rhodanese-like domain"/>
    <property type="match status" value="1"/>
</dbReference>
<dbReference type="SUPFAM" id="SSF52821">
    <property type="entry name" value="Rhodanese/Cell cycle control phosphatase"/>
    <property type="match status" value="1"/>
</dbReference>
<reference evidence="3 4" key="1">
    <citation type="submission" date="2020-08" db="EMBL/GenBank/DDBJ databases">
        <title>Genomic Encyclopedia of Type Strains, Phase IV (KMG-IV): sequencing the most valuable type-strain genomes for metagenomic binning, comparative biology and taxonomic classification.</title>
        <authorList>
            <person name="Goeker M."/>
        </authorList>
    </citation>
    <scope>NUCLEOTIDE SEQUENCE [LARGE SCALE GENOMIC DNA]</scope>
    <source>
        <strain evidence="3 4">DSM 26718</strain>
    </source>
</reference>
<dbReference type="AlphaFoldDB" id="A0A7W9T2D3"/>
<dbReference type="InterPro" id="IPR027417">
    <property type="entry name" value="P-loop_NTPase"/>
</dbReference>
<dbReference type="EMBL" id="JACHGG010000004">
    <property type="protein sequence ID" value="MBB6060327.1"/>
    <property type="molecule type" value="Genomic_DNA"/>
</dbReference>
<dbReference type="GO" id="GO:0043828">
    <property type="term" value="F:tRNA 2-selenouridine synthase activity"/>
    <property type="evidence" value="ECO:0007669"/>
    <property type="project" value="InterPro"/>
</dbReference>
<dbReference type="InterPro" id="IPR001307">
    <property type="entry name" value="Thiosulphate_STrfase_CS"/>
</dbReference>
<dbReference type="PROSITE" id="PS00380">
    <property type="entry name" value="RHODANESE_1"/>
    <property type="match status" value="1"/>
</dbReference>
<dbReference type="PANTHER" id="PTHR30401:SF0">
    <property type="entry name" value="TRNA 2-SELENOURIDINE SYNTHASE"/>
    <property type="match status" value="1"/>
</dbReference>
<dbReference type="PROSITE" id="PS50206">
    <property type="entry name" value="RHODANESE_3"/>
    <property type="match status" value="1"/>
</dbReference>
<dbReference type="GO" id="GO:0002098">
    <property type="term" value="P:tRNA wobble uridine modification"/>
    <property type="evidence" value="ECO:0007669"/>
    <property type="project" value="InterPro"/>
</dbReference>
<evidence type="ECO:0000313" key="3">
    <source>
        <dbReference type="EMBL" id="MBB6060327.1"/>
    </source>
</evidence>
<comment type="caution">
    <text evidence="3">The sequence shown here is derived from an EMBL/GenBank/DDBJ whole genome shotgun (WGS) entry which is preliminary data.</text>
</comment>
<organism evidence="3 4">
    <name type="scientific">Hymenobacter luteus</name>
    <dbReference type="NCBI Taxonomy" id="1411122"/>
    <lineage>
        <taxon>Bacteria</taxon>
        <taxon>Pseudomonadati</taxon>
        <taxon>Bacteroidota</taxon>
        <taxon>Cytophagia</taxon>
        <taxon>Cytophagales</taxon>
        <taxon>Hymenobacteraceae</taxon>
        <taxon>Hymenobacter</taxon>
    </lineage>
</organism>
<dbReference type="Pfam" id="PF26341">
    <property type="entry name" value="AAA_SelU"/>
    <property type="match status" value="1"/>
</dbReference>
<dbReference type="Pfam" id="PF00581">
    <property type="entry name" value="Rhodanese"/>
    <property type="match status" value="1"/>
</dbReference>
<dbReference type="InterPro" id="IPR036873">
    <property type="entry name" value="Rhodanese-like_dom_sf"/>
</dbReference>
<evidence type="ECO:0000256" key="1">
    <source>
        <dbReference type="ARBA" id="ARBA00023266"/>
    </source>
</evidence>
<dbReference type="NCBIfam" id="TIGR03167">
    <property type="entry name" value="tRNA_sel_U_synt"/>
    <property type="match status" value="1"/>
</dbReference>
<evidence type="ECO:0000313" key="4">
    <source>
        <dbReference type="Proteomes" id="UP000532746"/>
    </source>
</evidence>
<dbReference type="EC" id="2.9.1.-" evidence="3"/>
<proteinExistence type="predicted"/>
<dbReference type="SMART" id="SM00450">
    <property type="entry name" value="RHOD"/>
    <property type="match status" value="1"/>
</dbReference>
<dbReference type="PANTHER" id="PTHR30401">
    <property type="entry name" value="TRNA 2-SELENOURIDINE SYNTHASE"/>
    <property type="match status" value="1"/>
</dbReference>
<accession>A0A7W9T2D3</accession>
<dbReference type="Proteomes" id="UP000532746">
    <property type="component" value="Unassembled WGS sequence"/>
</dbReference>
<dbReference type="SUPFAM" id="SSF52540">
    <property type="entry name" value="P-loop containing nucleoside triphosphate hydrolases"/>
    <property type="match status" value="1"/>
</dbReference>
<dbReference type="RefSeq" id="WP_183404420.1">
    <property type="nucleotide sequence ID" value="NZ_JACHGG010000004.1"/>
</dbReference>
<evidence type="ECO:0000259" key="2">
    <source>
        <dbReference type="PROSITE" id="PS50206"/>
    </source>
</evidence>